<dbReference type="AlphaFoldDB" id="A0A814WE55"/>
<evidence type="ECO:0000256" key="6">
    <source>
        <dbReference type="ARBA" id="ARBA00022840"/>
    </source>
</evidence>
<dbReference type="Proteomes" id="UP000682733">
    <property type="component" value="Unassembled WGS sequence"/>
</dbReference>
<evidence type="ECO:0000313" key="11">
    <source>
        <dbReference type="EMBL" id="CAF1005794.1"/>
    </source>
</evidence>
<dbReference type="GO" id="GO:0004830">
    <property type="term" value="F:tryptophan-tRNA ligase activity"/>
    <property type="evidence" value="ECO:0007669"/>
    <property type="project" value="UniProtKB-EC"/>
</dbReference>
<dbReference type="EMBL" id="CAJNOK010006506">
    <property type="protein sequence ID" value="CAF1005794.1"/>
    <property type="molecule type" value="Genomic_DNA"/>
</dbReference>
<dbReference type="InterPro" id="IPR014729">
    <property type="entry name" value="Rossmann-like_a/b/a_fold"/>
</dbReference>
<dbReference type="PRINTS" id="PR01039">
    <property type="entry name" value="TRNASYNTHTRP"/>
</dbReference>
<dbReference type="InterPro" id="IPR002305">
    <property type="entry name" value="aa-tRNA-synth_Ic"/>
</dbReference>
<accession>A0A814WE55</accession>
<keyword evidence="8 10" id="KW-0030">Aminoacyl-tRNA synthetase</keyword>
<dbReference type="Proteomes" id="UP000663829">
    <property type="component" value="Unassembled WGS sequence"/>
</dbReference>
<keyword evidence="6 10" id="KW-0067">ATP-binding</keyword>
<dbReference type="InterPro" id="IPR050203">
    <property type="entry name" value="Trp-tRNA_synthetase"/>
</dbReference>
<sequence>MFSRRILAGIQPSNVPHLGNYLGAIKRWVELQNSGEHLIVMLADLHAVTLPRDPKILRQTILETTSSLLACGINPDKSIIYRQSQLPHHTTLAWLMGTLATVQQISHIPTYKSKVKDEESIPLGLFMYPILQSADILLFKSTHIPVGEDQLPHLHLCTTLIEKFYHIYKKELFPMPKPMFTETNRIRSLRHPENKMSKSDADPRGRIDIMDTEDLIRDRVMKAVTDFESRITYDPENRPGVSNLIDIFSGLTGEMQEDIVERAQLEGLNTKEFKEKLIKIIIEHFKPFRIKYLELMNDHSYIYDVLQQGQAKAAVIADQTLNEVKQTMGLD</sequence>
<dbReference type="InterPro" id="IPR001412">
    <property type="entry name" value="aa-tRNA-synth_I_CS"/>
</dbReference>
<reference evidence="12" key="1">
    <citation type="submission" date="2021-02" db="EMBL/GenBank/DDBJ databases">
        <authorList>
            <person name="Nowell W R."/>
        </authorList>
    </citation>
    <scope>NUCLEOTIDE SEQUENCE</scope>
</reference>
<dbReference type="InterPro" id="IPR002306">
    <property type="entry name" value="Trp-tRNA-ligase"/>
</dbReference>
<dbReference type="SUPFAM" id="SSF52374">
    <property type="entry name" value="Nucleotidylyl transferase"/>
    <property type="match status" value="1"/>
</dbReference>
<dbReference type="EMBL" id="CAJOBC010008579">
    <property type="protein sequence ID" value="CAF3965516.1"/>
    <property type="molecule type" value="Genomic_DNA"/>
</dbReference>
<gene>
    <name evidence="12" type="ORF">GPM918_LOCUS23723</name>
    <name evidence="11" type="ORF">OVA965_LOCUS14790</name>
    <name evidence="14" type="ORF">SRO942_LOCUS23720</name>
    <name evidence="13" type="ORF">TMI583_LOCUS14794</name>
</gene>
<dbReference type="Proteomes" id="UP000681722">
    <property type="component" value="Unassembled WGS sequence"/>
</dbReference>
<dbReference type="EMBL" id="CAJOBA010006514">
    <property type="protein sequence ID" value="CAF3774926.1"/>
    <property type="molecule type" value="Genomic_DNA"/>
</dbReference>
<evidence type="ECO:0000256" key="4">
    <source>
        <dbReference type="ARBA" id="ARBA00022598"/>
    </source>
</evidence>
<evidence type="ECO:0000256" key="5">
    <source>
        <dbReference type="ARBA" id="ARBA00022741"/>
    </source>
</evidence>
<proteinExistence type="inferred from homology"/>
<dbReference type="EC" id="6.1.1.2" evidence="3"/>
<dbReference type="PANTHER" id="PTHR43766">
    <property type="entry name" value="TRYPTOPHAN--TRNA LIGASE, MITOCHONDRIAL"/>
    <property type="match status" value="1"/>
</dbReference>
<evidence type="ECO:0000256" key="10">
    <source>
        <dbReference type="RuleBase" id="RU363036"/>
    </source>
</evidence>
<dbReference type="FunFam" id="1.10.240.10:FF:000002">
    <property type="entry name" value="Tryptophan--tRNA ligase"/>
    <property type="match status" value="1"/>
</dbReference>
<dbReference type="NCBIfam" id="TIGR00233">
    <property type="entry name" value="trpS"/>
    <property type="match status" value="1"/>
</dbReference>
<dbReference type="PROSITE" id="PS00178">
    <property type="entry name" value="AA_TRNA_LIGASE_I"/>
    <property type="match status" value="1"/>
</dbReference>
<evidence type="ECO:0000313" key="12">
    <source>
        <dbReference type="EMBL" id="CAF1201048.1"/>
    </source>
</evidence>
<comment type="similarity">
    <text evidence="2 10">Belongs to the class-I aminoacyl-tRNA synthetase family.</text>
</comment>
<evidence type="ECO:0000256" key="7">
    <source>
        <dbReference type="ARBA" id="ARBA00022917"/>
    </source>
</evidence>
<evidence type="ECO:0000256" key="1">
    <source>
        <dbReference type="ARBA" id="ARBA00004173"/>
    </source>
</evidence>
<dbReference type="OrthoDB" id="15808at2759"/>
<dbReference type="Gene3D" id="1.10.240.10">
    <property type="entry name" value="Tyrosyl-Transfer RNA Synthetase"/>
    <property type="match status" value="1"/>
</dbReference>
<dbReference type="PANTHER" id="PTHR43766:SF1">
    <property type="entry name" value="TRYPTOPHAN--TRNA LIGASE, MITOCHONDRIAL"/>
    <property type="match status" value="1"/>
</dbReference>
<evidence type="ECO:0000313" key="15">
    <source>
        <dbReference type="Proteomes" id="UP000663829"/>
    </source>
</evidence>
<keyword evidence="4 10" id="KW-0436">Ligase</keyword>
<evidence type="ECO:0000256" key="9">
    <source>
        <dbReference type="ARBA" id="ARBA00030268"/>
    </source>
</evidence>
<dbReference type="Pfam" id="PF00579">
    <property type="entry name" value="tRNA-synt_1b"/>
    <property type="match status" value="1"/>
</dbReference>
<keyword evidence="7 10" id="KW-0648">Protein biosynthesis</keyword>
<evidence type="ECO:0000256" key="8">
    <source>
        <dbReference type="ARBA" id="ARBA00023146"/>
    </source>
</evidence>
<dbReference type="GO" id="GO:0070183">
    <property type="term" value="P:mitochondrial tryptophanyl-tRNA aminoacylation"/>
    <property type="evidence" value="ECO:0007669"/>
    <property type="project" value="TreeGrafter"/>
</dbReference>
<dbReference type="CDD" id="cd00806">
    <property type="entry name" value="TrpRS_core"/>
    <property type="match status" value="1"/>
</dbReference>
<evidence type="ECO:0000313" key="13">
    <source>
        <dbReference type="EMBL" id="CAF3774926.1"/>
    </source>
</evidence>
<comment type="caution">
    <text evidence="12">The sequence shown here is derived from an EMBL/GenBank/DDBJ whole genome shotgun (WGS) entry which is preliminary data.</text>
</comment>
<evidence type="ECO:0000256" key="2">
    <source>
        <dbReference type="ARBA" id="ARBA00005594"/>
    </source>
</evidence>
<keyword evidence="5 10" id="KW-0547">Nucleotide-binding</keyword>
<comment type="subcellular location">
    <subcellularLocation>
        <location evidence="1">Mitochondrion</location>
    </subcellularLocation>
</comment>
<dbReference type="GO" id="GO:0005759">
    <property type="term" value="C:mitochondrial matrix"/>
    <property type="evidence" value="ECO:0007669"/>
    <property type="project" value="TreeGrafter"/>
</dbReference>
<name>A0A814WE55_9BILA</name>
<keyword evidence="15" id="KW-1185">Reference proteome</keyword>
<evidence type="ECO:0000256" key="3">
    <source>
        <dbReference type="ARBA" id="ARBA00013161"/>
    </source>
</evidence>
<dbReference type="Proteomes" id="UP000677228">
    <property type="component" value="Unassembled WGS sequence"/>
</dbReference>
<protein>
    <recommendedName>
        <fullName evidence="3">tryptophan--tRNA ligase</fullName>
        <ecNumber evidence="3">6.1.1.2</ecNumber>
    </recommendedName>
    <alternativeName>
        <fullName evidence="9">Tryptophanyl-tRNA synthetase</fullName>
    </alternativeName>
</protein>
<dbReference type="GO" id="GO:0005524">
    <property type="term" value="F:ATP binding"/>
    <property type="evidence" value="ECO:0007669"/>
    <property type="project" value="UniProtKB-KW"/>
</dbReference>
<evidence type="ECO:0000313" key="14">
    <source>
        <dbReference type="EMBL" id="CAF3965516.1"/>
    </source>
</evidence>
<dbReference type="EMBL" id="CAJNOQ010008579">
    <property type="protein sequence ID" value="CAF1201048.1"/>
    <property type="molecule type" value="Genomic_DNA"/>
</dbReference>
<dbReference type="Gene3D" id="3.40.50.620">
    <property type="entry name" value="HUPs"/>
    <property type="match status" value="1"/>
</dbReference>
<organism evidence="12 15">
    <name type="scientific">Didymodactylos carnosus</name>
    <dbReference type="NCBI Taxonomy" id="1234261"/>
    <lineage>
        <taxon>Eukaryota</taxon>
        <taxon>Metazoa</taxon>
        <taxon>Spiralia</taxon>
        <taxon>Gnathifera</taxon>
        <taxon>Rotifera</taxon>
        <taxon>Eurotatoria</taxon>
        <taxon>Bdelloidea</taxon>
        <taxon>Philodinida</taxon>
        <taxon>Philodinidae</taxon>
        <taxon>Didymodactylos</taxon>
    </lineage>
</organism>